<dbReference type="GO" id="GO:0035615">
    <property type="term" value="F:clathrin adaptor activity"/>
    <property type="evidence" value="ECO:0007669"/>
    <property type="project" value="TreeGrafter"/>
</dbReference>
<comment type="function">
    <text evidence="24">Catalyzes the conversion of 4-hydroxyphenylpyruvic acid to homogentisic acid, one of the steps in tyrosine catabolism.</text>
</comment>
<keyword evidence="17" id="KW-0560">Oxidoreductase</keyword>
<dbReference type="GO" id="GO:0046872">
    <property type="term" value="F:metal ion binding"/>
    <property type="evidence" value="ECO:0007669"/>
    <property type="project" value="UniProtKB-KW"/>
</dbReference>
<keyword evidence="22" id="KW-0585">Phenylalanine catabolism</keyword>
<keyword evidence="20" id="KW-0472">Membrane</keyword>
<dbReference type="InterPro" id="IPR002558">
    <property type="entry name" value="ILWEQ_dom"/>
</dbReference>
<keyword evidence="18" id="KW-0408">Iron</keyword>
<dbReference type="NCBIfam" id="TIGR01263">
    <property type="entry name" value="4HPPD"/>
    <property type="match status" value="1"/>
</dbReference>
<dbReference type="InterPro" id="IPR037523">
    <property type="entry name" value="VOC_core"/>
</dbReference>
<dbReference type="STRING" id="43041.A0A182JUM1"/>
<reference evidence="31" key="1">
    <citation type="submission" date="2013-03" db="EMBL/GenBank/DDBJ databases">
        <title>The Genome Sequence of Anopheles christyi ACHKN1017.</title>
        <authorList>
            <consortium name="The Broad Institute Genomics Platform"/>
            <person name="Neafsey D.E."/>
            <person name="Besansky N."/>
            <person name="Walker B."/>
            <person name="Young S.K."/>
            <person name="Zeng Q."/>
            <person name="Gargeya S."/>
            <person name="Fitzgerald M."/>
            <person name="Haas B."/>
            <person name="Abouelleil A."/>
            <person name="Allen A.W."/>
            <person name="Alvarado L."/>
            <person name="Arachchi H.M."/>
            <person name="Berlin A.M."/>
            <person name="Chapman S.B."/>
            <person name="Gainer-Dewar J."/>
            <person name="Goldberg J."/>
            <person name="Griggs A."/>
            <person name="Gujja S."/>
            <person name="Hansen M."/>
            <person name="Howarth C."/>
            <person name="Imamovic A."/>
            <person name="Ireland A."/>
            <person name="Larimer J."/>
            <person name="McCowan C."/>
            <person name="Murphy C."/>
            <person name="Pearson M."/>
            <person name="Poon T.W."/>
            <person name="Priest M."/>
            <person name="Roberts A."/>
            <person name="Saif S."/>
            <person name="Shea T."/>
            <person name="Sisk P."/>
            <person name="Sykes S."/>
            <person name="Wortman J."/>
            <person name="Nusbaum C."/>
            <person name="Birren B."/>
        </authorList>
    </citation>
    <scope>NUCLEOTIDE SEQUENCE [LARGE SCALE GENOMIC DNA]</scope>
    <source>
        <strain evidence="31">ACHKN1017</strain>
    </source>
</reference>
<feature type="coiled-coil region" evidence="26">
    <location>
        <begin position="364"/>
        <end position="468"/>
    </location>
</feature>
<dbReference type="GO" id="GO:0003868">
    <property type="term" value="F:4-hydroxyphenylpyruvate dioxygenase activity"/>
    <property type="evidence" value="ECO:0007669"/>
    <property type="project" value="UniProtKB-EC"/>
</dbReference>
<keyword evidence="14" id="KW-0256">Endoplasmic reticulum</keyword>
<feature type="domain" description="VOC" evidence="29">
    <location>
        <begin position="1407"/>
        <end position="1565"/>
    </location>
</feature>
<dbReference type="SUPFAM" id="SSF109885">
    <property type="entry name" value="I/LWEQ domain"/>
    <property type="match status" value="1"/>
</dbReference>
<reference evidence="30" key="2">
    <citation type="submission" date="2020-05" db="UniProtKB">
        <authorList>
            <consortium name="EnsemblMetazoa"/>
        </authorList>
    </citation>
    <scope>IDENTIFICATION</scope>
    <source>
        <strain evidence="30">ACHKN1017</strain>
    </source>
</reference>
<evidence type="ECO:0000256" key="11">
    <source>
        <dbReference type="ARBA" id="ARBA00022490"/>
    </source>
</evidence>
<evidence type="ECO:0000313" key="31">
    <source>
        <dbReference type="Proteomes" id="UP000075881"/>
    </source>
</evidence>
<dbReference type="GO" id="GO:0030864">
    <property type="term" value="C:cortical actin cytoskeleton"/>
    <property type="evidence" value="ECO:0007669"/>
    <property type="project" value="TreeGrafter"/>
</dbReference>
<dbReference type="InterPro" id="IPR013809">
    <property type="entry name" value="ENTH"/>
</dbReference>
<dbReference type="SUPFAM" id="SSF48464">
    <property type="entry name" value="ENTH/VHS domain"/>
    <property type="match status" value="1"/>
</dbReference>
<evidence type="ECO:0000256" key="14">
    <source>
        <dbReference type="ARBA" id="ARBA00022824"/>
    </source>
</evidence>
<feature type="domain" description="I/LWEQ" evidence="28">
    <location>
        <begin position="986"/>
        <end position="1228"/>
    </location>
</feature>
<evidence type="ECO:0000256" key="5">
    <source>
        <dbReference type="ARBA" id="ARBA00005162"/>
    </source>
</evidence>
<protein>
    <recommendedName>
        <fullName evidence="10">4-hydroxyphenylpyruvate dioxygenase</fullName>
        <ecNumber evidence="9">1.13.11.27</ecNumber>
    </recommendedName>
    <alternativeName>
        <fullName evidence="23">4-hydroxyphenylpyruvic acid oxidase</fullName>
    </alternativeName>
</protein>
<dbReference type="GO" id="GO:0051015">
    <property type="term" value="F:actin filament binding"/>
    <property type="evidence" value="ECO:0007669"/>
    <property type="project" value="TreeGrafter"/>
</dbReference>
<evidence type="ECO:0000256" key="3">
    <source>
        <dbReference type="ARBA" id="ARBA00004406"/>
    </source>
</evidence>
<evidence type="ECO:0000256" key="25">
    <source>
        <dbReference type="ARBA" id="ARBA00048047"/>
    </source>
</evidence>
<dbReference type="GO" id="GO:0043325">
    <property type="term" value="F:phosphatidylinositol-3,4-bisphosphate binding"/>
    <property type="evidence" value="ECO:0007669"/>
    <property type="project" value="TreeGrafter"/>
</dbReference>
<feature type="coiled-coil region" evidence="26">
    <location>
        <begin position="744"/>
        <end position="810"/>
    </location>
</feature>
<comment type="catalytic activity">
    <reaction evidence="25">
        <text>3-(4-hydroxyphenyl)pyruvate + O2 = homogentisate + CO2</text>
        <dbReference type="Rhea" id="RHEA:16189"/>
        <dbReference type="ChEBI" id="CHEBI:15379"/>
        <dbReference type="ChEBI" id="CHEBI:16169"/>
        <dbReference type="ChEBI" id="CHEBI:16526"/>
        <dbReference type="ChEBI" id="CHEBI:36242"/>
        <dbReference type="EC" id="1.13.11.27"/>
    </reaction>
    <physiologicalReaction direction="left-to-right" evidence="25">
        <dbReference type="Rhea" id="RHEA:16190"/>
    </physiologicalReaction>
</comment>
<evidence type="ECO:0000259" key="28">
    <source>
        <dbReference type="PROSITE" id="PS50945"/>
    </source>
</evidence>
<dbReference type="GO" id="GO:0042803">
    <property type="term" value="F:protein homodimerization activity"/>
    <property type="evidence" value="ECO:0007669"/>
    <property type="project" value="UniProtKB-ARBA"/>
</dbReference>
<dbReference type="GO" id="GO:0006572">
    <property type="term" value="P:L-tyrosine catabolic process"/>
    <property type="evidence" value="ECO:0007669"/>
    <property type="project" value="UniProtKB-KW"/>
</dbReference>
<keyword evidence="26" id="KW-0175">Coiled coil</keyword>
<evidence type="ECO:0000256" key="7">
    <source>
        <dbReference type="ARBA" id="ARBA00010135"/>
    </source>
</evidence>
<dbReference type="PANTHER" id="PTHR10407">
    <property type="entry name" value="HUNTINGTIN INTERACTING PROTEIN 1"/>
    <property type="match status" value="1"/>
</dbReference>
<keyword evidence="21" id="KW-0009">Actin-binding</keyword>
<dbReference type="GO" id="GO:0006897">
    <property type="term" value="P:endocytosis"/>
    <property type="evidence" value="ECO:0007669"/>
    <property type="project" value="InterPro"/>
</dbReference>
<evidence type="ECO:0000256" key="8">
    <source>
        <dbReference type="ARBA" id="ARBA00011738"/>
    </source>
</evidence>
<evidence type="ECO:0000256" key="22">
    <source>
        <dbReference type="ARBA" id="ARBA00023232"/>
    </source>
</evidence>
<dbReference type="Gene3D" id="1.20.5.1700">
    <property type="match status" value="1"/>
</dbReference>
<dbReference type="GO" id="GO:0006559">
    <property type="term" value="P:L-phenylalanine catabolic process"/>
    <property type="evidence" value="ECO:0007669"/>
    <property type="project" value="UniProtKB-KW"/>
</dbReference>
<dbReference type="FunFam" id="1.20.1410.10:FF:000006">
    <property type="entry name" value="Huntingtin interacting protein"/>
    <property type="match status" value="1"/>
</dbReference>
<dbReference type="SUPFAM" id="SSF54593">
    <property type="entry name" value="Glyoxalase/Bleomycin resistance protein/Dihydroxybiphenyl dioxygenase"/>
    <property type="match status" value="1"/>
</dbReference>
<dbReference type="InterPro" id="IPR005956">
    <property type="entry name" value="4OHPhenylPyrv_dOase"/>
</dbReference>
<evidence type="ECO:0000256" key="2">
    <source>
        <dbReference type="ARBA" id="ARBA00004395"/>
    </source>
</evidence>
<evidence type="ECO:0000259" key="27">
    <source>
        <dbReference type="PROSITE" id="PS50942"/>
    </source>
</evidence>
<comment type="pathway">
    <text evidence="5">Amino-acid degradation; L-phenylalanine degradation; acetoacetate and fumarate from L-phenylalanine: step 3/6.</text>
</comment>
<comment type="subcellular location">
    <subcellularLocation>
        <location evidence="4">Cytoplasm</location>
    </subcellularLocation>
    <subcellularLocation>
        <location evidence="3">Endoplasmic reticulum membrane</location>
        <topology evidence="3">Peripheral membrane protein</topology>
    </subcellularLocation>
    <subcellularLocation>
        <location evidence="2">Golgi apparatus membrane</location>
        <topology evidence="2">Peripheral membrane protein</topology>
    </subcellularLocation>
</comment>
<dbReference type="GO" id="GO:0000139">
    <property type="term" value="C:Golgi membrane"/>
    <property type="evidence" value="ECO:0007669"/>
    <property type="project" value="UniProtKB-SubCell"/>
</dbReference>
<dbReference type="PROSITE" id="PS51819">
    <property type="entry name" value="VOC"/>
    <property type="match status" value="2"/>
</dbReference>
<sequence length="1608" mass="181532">MASLSLPRVLQHRKSPVEIERENLVKNLVRLRSAACLSTISISKALSNVEMPIKVKHVRASIIGTFHSNGGHAFWAIAIRQPIQDNRIVAWKFCHLLHKILREGHPLCCQHSMRHRAMLLEAGKLWGHLNDGYGICIKHYTKLLVTKLEFHDRNPRIPGSLSLRQGDLEKIGDGDINIYFQLAVEIFDYLDDIVALQATIFNAITTFCVSSMTSAGQCRLAPLIPCIQDSNPLYDMLVRVMFKLHANLPADLLTGHRQRFHTLFHQLKSFYGQSRNLQYFVNLITVPKLPEAPPNFQQQSDLGNYQTPVVVMPDSDPIDNEPEPPAIDNLIDTAEATPPIPELPHTNNHQQMAAAAPVVPVAQLMELERLIQERDNIIRHLQMETQGLSNQLKAATSEQRDVQRRLEDQIATLNVQLAQSQGELANLRYQKEEMELRAQTAPTLEQRAQAEEERAKASEEKFQKIKTMYTQIRDEHVNLLRQHGEISKQLASSTKIAAEASKAKEELQCQLDELEQKQSLVQNALQQSSNDARQEQEAISEQLQVMTQKCESLQSRYNEMEASRQAEIAELRISLERLEGELQTFQQERETLSNEKGTLEERLSEIQSEKEELGLKYQECMSKIADLELKTDSYAKEEMSLQQSVNENSLKAQELSDQIEQLCTENGSLKQKYNELEAAKALQEEEFQRTHQEELLRFDSLQIEMNDKLASVASEKETIVGEKQQTLEQLLLLQTESSQKQADFESLEKDLKSVLEQKDHELDELNAKYCELQEKYQSLDANMERLLSEKETIESDLQDLLHQQEQTEHKLQAALMKAETLETALIDSKISGETALRTLLEACIKSSEKLTLRAIGENEMPGAGGTPTYFLMIAEELQEVLTKLKMVHENYLKDNSTNVESLARKVIIGAHLLASAHVQGMTICNRSANIESGERIAEELKKLGQSITTLFQSLQKTSESGTVSDRITDLKAKLEAVTTMIVDLGKQTDGTENLGDMVETELSSMDKAIEEAASRIQEMLSKSRASDSGIKLEVNEKILDACTSLMQAIRVLVQKSRLLQSEIVVNGKGTASAKEFYKRNHQWTEGLISAAKSVAQGANFLVTAANKTVAGGAKHQLDLVVAAQEIAACTAQLVVASRVKAPRSSSNLTALGTASKNVTQATGIVVATAKDCSQRLEDSQDLDLATLTVHQAKTKEMEIQVKVLELEQALQMERMRLASFRKKNYQQPTTYTDKGPKPDGGKFLSFDHITFYVGNAKQAASYYTTRFGFEDYAYQGLETGSRQLVKHAVRQNRIVFVFVSAYEPGHRDLGDHLVRHGDGVKDVAFEVEDLDVIVRRAKERGAKLVRDVWEESDEHGTVRFATVQTYGDTVHTFVERHRYRGLFLPGFKPPIHNDVLLRMLPSVGLNFIDHVVGNQPDLQMESVAAWYEKMLMFHRFWSVDDSQIHTEYSALRSIVMTNYEETVKMPINEPAKGKKKSQIEEYVEYYGGAGVQHIALNTSDIIGAIRNLRARGQQFLSIPDTYYDQLRQRLKSSSVKIKEDLAVLQELKILIDYDENGYLLQIFSKNMQDRPTLFIEVIQRHNHNGFGAGNFKALFEAIEGEQEKRGNL</sequence>
<evidence type="ECO:0000256" key="15">
    <source>
        <dbReference type="ARBA" id="ARBA00022878"/>
    </source>
</evidence>
<evidence type="ECO:0000256" key="21">
    <source>
        <dbReference type="ARBA" id="ARBA00023203"/>
    </source>
</evidence>
<evidence type="ECO:0000256" key="23">
    <source>
        <dbReference type="ARBA" id="ARBA00029786"/>
    </source>
</evidence>
<evidence type="ECO:0000256" key="13">
    <source>
        <dbReference type="ARBA" id="ARBA00022737"/>
    </source>
</evidence>
<dbReference type="FunFam" id="3.10.180.10:FF:000022">
    <property type="entry name" value="4-hydroxyphenylpyruvate dioxygenase"/>
    <property type="match status" value="1"/>
</dbReference>
<dbReference type="InterPro" id="IPR029068">
    <property type="entry name" value="Glyas_Bleomycin-R_OHBP_Dase"/>
</dbReference>
<dbReference type="GO" id="GO:0080025">
    <property type="term" value="F:phosphatidylinositol-3,5-bisphosphate binding"/>
    <property type="evidence" value="ECO:0007669"/>
    <property type="project" value="TreeGrafter"/>
</dbReference>
<accession>A0A182JUM1</accession>
<feature type="domain" description="ENTH" evidence="27">
    <location>
        <begin position="30"/>
        <end position="158"/>
    </location>
</feature>
<dbReference type="GO" id="GO:0032051">
    <property type="term" value="F:clathrin light chain binding"/>
    <property type="evidence" value="ECO:0007669"/>
    <property type="project" value="TreeGrafter"/>
</dbReference>
<organism evidence="30 31">
    <name type="scientific">Anopheles christyi</name>
    <dbReference type="NCBI Taxonomy" id="43041"/>
    <lineage>
        <taxon>Eukaryota</taxon>
        <taxon>Metazoa</taxon>
        <taxon>Ecdysozoa</taxon>
        <taxon>Arthropoda</taxon>
        <taxon>Hexapoda</taxon>
        <taxon>Insecta</taxon>
        <taxon>Pterygota</taxon>
        <taxon>Neoptera</taxon>
        <taxon>Endopterygota</taxon>
        <taxon>Diptera</taxon>
        <taxon>Nematocera</taxon>
        <taxon>Culicoidea</taxon>
        <taxon>Culicidae</taxon>
        <taxon>Anophelinae</taxon>
        <taxon>Anopheles</taxon>
    </lineage>
</organism>
<keyword evidence="13" id="KW-0677">Repeat</keyword>
<evidence type="ECO:0000256" key="19">
    <source>
        <dbReference type="ARBA" id="ARBA00023034"/>
    </source>
</evidence>
<evidence type="ECO:0000256" key="4">
    <source>
        <dbReference type="ARBA" id="ARBA00004496"/>
    </source>
</evidence>
<dbReference type="InterPro" id="IPR035964">
    <property type="entry name" value="I/LWEQ_dom_sf"/>
</dbReference>
<dbReference type="InterPro" id="IPR041736">
    <property type="entry name" value="4OHPhenylPyrv_dOase_N"/>
</dbReference>
<name>A0A182JUM1_9DIPT</name>
<feature type="domain" description="VOC" evidence="29">
    <location>
        <begin position="1245"/>
        <end position="1376"/>
    </location>
</feature>
<evidence type="ECO:0000256" key="6">
    <source>
        <dbReference type="ARBA" id="ARBA00005877"/>
    </source>
</evidence>
<evidence type="ECO:0000256" key="24">
    <source>
        <dbReference type="ARBA" id="ARBA00033727"/>
    </source>
</evidence>
<keyword evidence="15" id="KW-0828">Tyrosine catabolism</keyword>
<evidence type="ECO:0000256" key="1">
    <source>
        <dbReference type="ARBA" id="ARBA00001962"/>
    </source>
</evidence>
<dbReference type="PANTHER" id="PTHR10407:SF15">
    <property type="entry name" value="HUNTINGTIN INTERACTING PROTEIN 1"/>
    <property type="match status" value="1"/>
</dbReference>
<comment type="cofactor">
    <cofactor evidence="1">
        <name>Fe cation</name>
        <dbReference type="ChEBI" id="CHEBI:24875"/>
    </cofactor>
</comment>
<dbReference type="CDD" id="cd08342">
    <property type="entry name" value="HPPD_N_like"/>
    <property type="match status" value="1"/>
</dbReference>
<dbReference type="Pfam" id="PF07651">
    <property type="entry name" value="ANTH"/>
    <property type="match status" value="1"/>
</dbReference>
<evidence type="ECO:0000256" key="12">
    <source>
        <dbReference type="ARBA" id="ARBA00022723"/>
    </source>
</evidence>
<dbReference type="EnsemblMetazoa" id="ACHR002203-RA">
    <property type="protein sequence ID" value="ACHR002203-PA"/>
    <property type="gene ID" value="ACHR002203"/>
</dbReference>
<dbReference type="Gene3D" id="1.25.40.90">
    <property type="match status" value="1"/>
</dbReference>
<keyword evidence="31" id="KW-1185">Reference proteome</keyword>
<evidence type="ECO:0000313" key="30">
    <source>
        <dbReference type="EnsemblMetazoa" id="ACHR002203-PA"/>
    </source>
</evidence>
<evidence type="ECO:0000256" key="17">
    <source>
        <dbReference type="ARBA" id="ARBA00023002"/>
    </source>
</evidence>
<dbReference type="SMART" id="SM00307">
    <property type="entry name" value="ILWEQ"/>
    <property type="match status" value="1"/>
</dbReference>
<dbReference type="InterPro" id="IPR004360">
    <property type="entry name" value="Glyas_Fos-R_dOase_dom"/>
</dbReference>
<keyword evidence="12" id="KW-0479">Metal-binding</keyword>
<feature type="coiled-coil region" evidence="26">
    <location>
        <begin position="497"/>
        <end position="693"/>
    </location>
</feature>
<dbReference type="Pfam" id="PF00903">
    <property type="entry name" value="Glyoxalase"/>
    <property type="match status" value="2"/>
</dbReference>
<evidence type="ECO:0000256" key="26">
    <source>
        <dbReference type="SAM" id="Coils"/>
    </source>
</evidence>
<dbReference type="InterPro" id="IPR030224">
    <property type="entry name" value="Sla2_fam"/>
</dbReference>
<evidence type="ECO:0000256" key="18">
    <source>
        <dbReference type="ARBA" id="ARBA00023004"/>
    </source>
</evidence>
<dbReference type="PROSITE" id="PS50942">
    <property type="entry name" value="ENTH"/>
    <property type="match status" value="1"/>
</dbReference>
<keyword evidence="16" id="KW-0223">Dioxygenase</keyword>
<dbReference type="GO" id="GO:0005789">
    <property type="term" value="C:endoplasmic reticulum membrane"/>
    <property type="evidence" value="ECO:0007669"/>
    <property type="project" value="UniProtKB-SubCell"/>
</dbReference>
<proteinExistence type="inferred from homology"/>
<dbReference type="GO" id="GO:0030136">
    <property type="term" value="C:clathrin-coated vesicle"/>
    <property type="evidence" value="ECO:0007669"/>
    <property type="project" value="TreeGrafter"/>
</dbReference>
<dbReference type="CDD" id="cd07250">
    <property type="entry name" value="HPPD_C_like"/>
    <property type="match status" value="1"/>
</dbReference>
<dbReference type="Pfam" id="PF01608">
    <property type="entry name" value="I_LWEQ"/>
    <property type="match status" value="1"/>
</dbReference>
<evidence type="ECO:0000256" key="9">
    <source>
        <dbReference type="ARBA" id="ARBA00013222"/>
    </source>
</evidence>
<dbReference type="Gene3D" id="3.10.180.10">
    <property type="entry name" value="2,3-Dihydroxybiphenyl 1,2-Dioxygenase, domain 1"/>
    <property type="match status" value="2"/>
</dbReference>
<dbReference type="GO" id="GO:0007015">
    <property type="term" value="P:actin filament organization"/>
    <property type="evidence" value="ECO:0007669"/>
    <property type="project" value="TreeGrafter"/>
</dbReference>
<dbReference type="InterPro" id="IPR041735">
    <property type="entry name" value="4OHPhenylPyrv_dOase_C"/>
</dbReference>
<dbReference type="InterPro" id="IPR011417">
    <property type="entry name" value="ANTH_dom"/>
</dbReference>
<keyword evidence="19" id="KW-0333">Golgi apparatus</keyword>
<comment type="subunit">
    <text evidence="8">Homodimer.</text>
</comment>
<keyword evidence="11" id="KW-0963">Cytoplasm</keyword>
<evidence type="ECO:0000256" key="10">
    <source>
        <dbReference type="ARBA" id="ARBA00018452"/>
    </source>
</evidence>
<dbReference type="CDD" id="cd17006">
    <property type="entry name" value="ANTH_N_HIP1_like"/>
    <property type="match status" value="1"/>
</dbReference>
<dbReference type="VEuPathDB" id="VectorBase:ACHR002203"/>
<comment type="similarity">
    <text evidence="7">Belongs to the SLA2 family.</text>
</comment>
<dbReference type="Proteomes" id="UP000075881">
    <property type="component" value="Unassembled WGS sequence"/>
</dbReference>
<dbReference type="InterPro" id="IPR008942">
    <property type="entry name" value="ENTH_VHS"/>
</dbReference>
<dbReference type="PROSITE" id="PS50945">
    <property type="entry name" value="I_LWEQ"/>
    <property type="match status" value="1"/>
</dbReference>
<comment type="similarity">
    <text evidence="6">Belongs to the 4HPPD family.</text>
</comment>
<evidence type="ECO:0000256" key="20">
    <source>
        <dbReference type="ARBA" id="ARBA00023136"/>
    </source>
</evidence>
<evidence type="ECO:0000259" key="29">
    <source>
        <dbReference type="PROSITE" id="PS51819"/>
    </source>
</evidence>
<dbReference type="GO" id="GO:0048268">
    <property type="term" value="P:clathrin coat assembly"/>
    <property type="evidence" value="ECO:0007669"/>
    <property type="project" value="TreeGrafter"/>
</dbReference>
<dbReference type="EC" id="1.13.11.27" evidence="9"/>
<dbReference type="Gene3D" id="1.20.1410.10">
    <property type="entry name" value="I/LWEQ domain"/>
    <property type="match status" value="1"/>
</dbReference>
<dbReference type="SMART" id="SM00273">
    <property type="entry name" value="ENTH"/>
    <property type="match status" value="1"/>
</dbReference>
<evidence type="ECO:0000256" key="16">
    <source>
        <dbReference type="ARBA" id="ARBA00022964"/>
    </source>
</evidence>
<dbReference type="FunFam" id="1.25.40.90:FF:000012">
    <property type="entry name" value="Huntingtin interacting protein 1-related"/>
    <property type="match status" value="1"/>
</dbReference>